<evidence type="ECO:0000313" key="2">
    <source>
        <dbReference type="EMBL" id="EQC37292.1"/>
    </source>
</evidence>
<feature type="region of interest" description="Disordered" evidence="1">
    <location>
        <begin position="266"/>
        <end position="304"/>
    </location>
</feature>
<proteinExistence type="predicted"/>
<dbReference type="OrthoDB" id="76655at2759"/>
<keyword evidence="3" id="KW-1185">Reference proteome</keyword>
<evidence type="ECO:0008006" key="4">
    <source>
        <dbReference type="Google" id="ProtNLM"/>
    </source>
</evidence>
<dbReference type="InParanoid" id="T0S3G4"/>
<evidence type="ECO:0000256" key="1">
    <source>
        <dbReference type="SAM" id="MobiDB-lite"/>
    </source>
</evidence>
<dbReference type="Proteomes" id="UP000030762">
    <property type="component" value="Unassembled WGS sequence"/>
</dbReference>
<feature type="compositionally biased region" description="Pro residues" evidence="1">
    <location>
        <begin position="294"/>
        <end position="304"/>
    </location>
</feature>
<reference evidence="2 3" key="1">
    <citation type="submission" date="2012-04" db="EMBL/GenBank/DDBJ databases">
        <title>The Genome Sequence of Saprolegnia declina VS20.</title>
        <authorList>
            <consortium name="The Broad Institute Genome Sequencing Platform"/>
            <person name="Russ C."/>
            <person name="Nusbaum C."/>
            <person name="Tyler B."/>
            <person name="van West P."/>
            <person name="Dieguez-Uribeondo J."/>
            <person name="de Bruijn I."/>
            <person name="Tripathy S."/>
            <person name="Jiang R."/>
            <person name="Young S.K."/>
            <person name="Zeng Q."/>
            <person name="Gargeya S."/>
            <person name="Fitzgerald M."/>
            <person name="Haas B."/>
            <person name="Abouelleil A."/>
            <person name="Alvarado L."/>
            <person name="Arachchi H.M."/>
            <person name="Berlin A."/>
            <person name="Chapman S.B."/>
            <person name="Goldberg J."/>
            <person name="Griggs A."/>
            <person name="Gujja S."/>
            <person name="Hansen M."/>
            <person name="Howarth C."/>
            <person name="Imamovic A."/>
            <person name="Larimer J."/>
            <person name="McCowen C."/>
            <person name="Montmayeur A."/>
            <person name="Murphy C."/>
            <person name="Neiman D."/>
            <person name="Pearson M."/>
            <person name="Priest M."/>
            <person name="Roberts A."/>
            <person name="Saif S."/>
            <person name="Shea T."/>
            <person name="Sisk P."/>
            <person name="Sykes S."/>
            <person name="Wortman J."/>
            <person name="Nusbaum C."/>
            <person name="Birren B."/>
        </authorList>
    </citation>
    <scope>NUCLEOTIDE SEQUENCE [LARGE SCALE GENOMIC DNA]</scope>
    <source>
        <strain evidence="2 3">VS20</strain>
    </source>
</reference>
<feature type="compositionally biased region" description="Polar residues" evidence="1">
    <location>
        <begin position="272"/>
        <end position="286"/>
    </location>
</feature>
<protein>
    <recommendedName>
        <fullName evidence="4">EF-hand domain-containing protein</fullName>
    </recommendedName>
</protein>
<dbReference type="AlphaFoldDB" id="T0S3G4"/>
<gene>
    <name evidence="2" type="ORF">SDRG_05516</name>
</gene>
<dbReference type="RefSeq" id="XP_008609454.1">
    <property type="nucleotide sequence ID" value="XM_008611232.1"/>
</dbReference>
<accession>T0S3G4</accession>
<name>T0S3G4_SAPDV</name>
<dbReference type="EMBL" id="JH767145">
    <property type="protein sequence ID" value="EQC37292.1"/>
    <property type="molecule type" value="Genomic_DNA"/>
</dbReference>
<sequence length="304" mass="33710">MAPTFRNDIRNVGGRDGIYDEKVNHQLKLMSINPIAGSTVTRPPLSPLARLRAQRRHLPPRNTTPTPFAKRLSRNRKSQERHETREHLQNIHVMMKKILCYDAKKPVVAASPRPPKAPDDLALVWRNGFSLPDTVAPAIDVEASRRLYLTKQVEAAPKPPVGIRAQSPRPKSSPCMRSSSHLHILIPALEAYMSSHRLHVLGLFGTENASGDGAVSAYNLRQVLFGLGLGWSQTDITVLIRALDPAEEGRIHPSTMEALLRRFRRPVPDATPPSSHRQRSVASASLSGRRFLLPTPPPRLPSSS</sequence>
<evidence type="ECO:0000313" key="3">
    <source>
        <dbReference type="Proteomes" id="UP000030762"/>
    </source>
</evidence>
<dbReference type="VEuPathDB" id="FungiDB:SDRG_05516"/>
<dbReference type="GeneID" id="19946243"/>
<dbReference type="OMA" id="YDEKVNH"/>
<organism evidence="2 3">
    <name type="scientific">Saprolegnia diclina (strain VS20)</name>
    <dbReference type="NCBI Taxonomy" id="1156394"/>
    <lineage>
        <taxon>Eukaryota</taxon>
        <taxon>Sar</taxon>
        <taxon>Stramenopiles</taxon>
        <taxon>Oomycota</taxon>
        <taxon>Saprolegniomycetes</taxon>
        <taxon>Saprolegniales</taxon>
        <taxon>Saprolegniaceae</taxon>
        <taxon>Saprolegnia</taxon>
    </lineage>
</organism>
<feature type="region of interest" description="Disordered" evidence="1">
    <location>
        <begin position="53"/>
        <end position="84"/>
    </location>
</feature>